<evidence type="ECO:0000313" key="2">
    <source>
        <dbReference type="Proteomes" id="UP000887116"/>
    </source>
</evidence>
<dbReference type="Proteomes" id="UP000887116">
    <property type="component" value="Unassembled WGS sequence"/>
</dbReference>
<evidence type="ECO:0000313" key="1">
    <source>
        <dbReference type="EMBL" id="GFR21251.1"/>
    </source>
</evidence>
<protein>
    <submittedName>
        <fullName evidence="1">Uncharacterized protein</fullName>
    </submittedName>
</protein>
<accession>A0A8X6LSE5</accession>
<dbReference type="AlphaFoldDB" id="A0A8X6LSE5"/>
<gene>
    <name evidence="1" type="ORF">TNCT_519711</name>
</gene>
<reference evidence="1" key="1">
    <citation type="submission" date="2020-07" db="EMBL/GenBank/DDBJ databases">
        <title>Multicomponent nature underlies the extraordinary mechanical properties of spider dragline silk.</title>
        <authorList>
            <person name="Kono N."/>
            <person name="Nakamura H."/>
            <person name="Mori M."/>
            <person name="Yoshida Y."/>
            <person name="Ohtoshi R."/>
            <person name="Malay A.D."/>
            <person name="Moran D.A.P."/>
            <person name="Tomita M."/>
            <person name="Numata K."/>
            <person name="Arakawa K."/>
        </authorList>
    </citation>
    <scope>NUCLEOTIDE SEQUENCE</scope>
</reference>
<keyword evidence="2" id="KW-1185">Reference proteome</keyword>
<organism evidence="1 2">
    <name type="scientific">Trichonephila clavata</name>
    <name type="common">Joro spider</name>
    <name type="synonym">Nephila clavata</name>
    <dbReference type="NCBI Taxonomy" id="2740835"/>
    <lineage>
        <taxon>Eukaryota</taxon>
        <taxon>Metazoa</taxon>
        <taxon>Ecdysozoa</taxon>
        <taxon>Arthropoda</taxon>
        <taxon>Chelicerata</taxon>
        <taxon>Arachnida</taxon>
        <taxon>Araneae</taxon>
        <taxon>Araneomorphae</taxon>
        <taxon>Entelegynae</taxon>
        <taxon>Araneoidea</taxon>
        <taxon>Nephilidae</taxon>
        <taxon>Trichonephila</taxon>
    </lineage>
</organism>
<sequence length="86" mass="9722">MFKTSFSPSKLLYCLNPTVFPIFDYQTHPIDDCSNCRHFIDDRRTNGLALQRSTSPRSGSAFMLLIRHPKPLSISGYVSHGGNTPY</sequence>
<name>A0A8X6LSE5_TRICU</name>
<comment type="caution">
    <text evidence="1">The sequence shown here is derived from an EMBL/GenBank/DDBJ whole genome shotgun (WGS) entry which is preliminary data.</text>
</comment>
<dbReference type="EMBL" id="BMAO01028003">
    <property type="protein sequence ID" value="GFR21251.1"/>
    <property type="molecule type" value="Genomic_DNA"/>
</dbReference>
<proteinExistence type="predicted"/>